<evidence type="ECO:0000256" key="1">
    <source>
        <dbReference type="ARBA" id="ARBA00022908"/>
    </source>
</evidence>
<sequence length="297" mass="33449">MRLYDFDASVENFLSYLLLERGLSPNTTAAYRRDLREWGSFCAGAGAPPLPPEQETLSLFQRHLSRGEKSPATKQRIIAALRTWMRYLEQEGEGGGDVRLPSLPGRKEGLPRILSEGEVDRLFQACEGAGPLELRDRALFETAYGCGLRAGELCGLRLGDVDFQAKVLRAFGKGEKERAIPFLGQVSERVAFYLEKGRPLLLKAPSDVLFLTRSGNPMKREDIWRTLRKRGAKAGIPASRLHPHVLRHSFASHLLRRGMDQRSLQELLGHSSIATTEKYLHFDLELRDVYDKAHPRA</sequence>
<dbReference type="AlphaFoldDB" id="A0A4V3HGA6"/>
<dbReference type="PROSITE" id="PS51898">
    <property type="entry name" value="TYR_RECOMBINASE"/>
    <property type="match status" value="1"/>
</dbReference>
<dbReference type="PROSITE" id="PS51900">
    <property type="entry name" value="CB"/>
    <property type="match status" value="1"/>
</dbReference>
<keyword evidence="1" id="KW-0229">DNA integration</keyword>
<keyword evidence="2 4" id="KW-0238">DNA-binding</keyword>
<gene>
    <name evidence="7" type="ORF">C8D99_108100</name>
</gene>
<dbReference type="InterPro" id="IPR013762">
    <property type="entry name" value="Integrase-like_cat_sf"/>
</dbReference>
<dbReference type="EMBL" id="SORI01000008">
    <property type="protein sequence ID" value="TDY60551.1"/>
    <property type="molecule type" value="Genomic_DNA"/>
</dbReference>
<dbReference type="GO" id="GO:0003677">
    <property type="term" value="F:DNA binding"/>
    <property type="evidence" value="ECO:0007669"/>
    <property type="project" value="UniProtKB-UniRule"/>
</dbReference>
<accession>A0A4V3HGA6</accession>
<organism evidence="7 8">
    <name type="scientific">Aminivibrio pyruvatiphilus</name>
    <dbReference type="NCBI Taxonomy" id="1005740"/>
    <lineage>
        <taxon>Bacteria</taxon>
        <taxon>Thermotogati</taxon>
        <taxon>Synergistota</taxon>
        <taxon>Synergistia</taxon>
        <taxon>Synergistales</taxon>
        <taxon>Aminobacteriaceae</taxon>
        <taxon>Aminivibrio</taxon>
    </lineage>
</organism>
<dbReference type="InterPro" id="IPR050090">
    <property type="entry name" value="Tyrosine_recombinase_XerCD"/>
</dbReference>
<dbReference type="InterPro" id="IPR011010">
    <property type="entry name" value="DNA_brk_join_enz"/>
</dbReference>
<dbReference type="SUPFAM" id="SSF47823">
    <property type="entry name" value="lambda integrase-like, N-terminal domain"/>
    <property type="match status" value="1"/>
</dbReference>
<dbReference type="Gene3D" id="1.10.150.130">
    <property type="match status" value="1"/>
</dbReference>
<dbReference type="PANTHER" id="PTHR30349">
    <property type="entry name" value="PHAGE INTEGRASE-RELATED"/>
    <property type="match status" value="1"/>
</dbReference>
<dbReference type="RefSeq" id="WP_133957574.1">
    <property type="nucleotide sequence ID" value="NZ_SORI01000008.1"/>
</dbReference>
<protein>
    <submittedName>
        <fullName evidence="7">Integrase/recombinase XerD</fullName>
    </submittedName>
</protein>
<dbReference type="OrthoDB" id="9801717at2"/>
<keyword evidence="8" id="KW-1185">Reference proteome</keyword>
<dbReference type="InterPro" id="IPR044068">
    <property type="entry name" value="CB"/>
</dbReference>
<dbReference type="PANTHER" id="PTHR30349:SF81">
    <property type="entry name" value="TYROSINE RECOMBINASE XERC"/>
    <property type="match status" value="1"/>
</dbReference>
<evidence type="ECO:0000259" key="5">
    <source>
        <dbReference type="PROSITE" id="PS51898"/>
    </source>
</evidence>
<dbReference type="Pfam" id="PF02899">
    <property type="entry name" value="Phage_int_SAM_1"/>
    <property type="match status" value="1"/>
</dbReference>
<keyword evidence="3" id="KW-0233">DNA recombination</keyword>
<dbReference type="InterPro" id="IPR002104">
    <property type="entry name" value="Integrase_catalytic"/>
</dbReference>
<dbReference type="InterPro" id="IPR010998">
    <property type="entry name" value="Integrase_recombinase_N"/>
</dbReference>
<dbReference type="GO" id="GO:0015074">
    <property type="term" value="P:DNA integration"/>
    <property type="evidence" value="ECO:0007669"/>
    <property type="project" value="UniProtKB-KW"/>
</dbReference>
<feature type="domain" description="Core-binding (CB)" evidence="6">
    <location>
        <begin position="4"/>
        <end position="89"/>
    </location>
</feature>
<feature type="domain" description="Tyr recombinase" evidence="5">
    <location>
        <begin position="109"/>
        <end position="291"/>
    </location>
</feature>
<evidence type="ECO:0000256" key="3">
    <source>
        <dbReference type="ARBA" id="ARBA00023172"/>
    </source>
</evidence>
<evidence type="ECO:0000256" key="4">
    <source>
        <dbReference type="PROSITE-ProRule" id="PRU01248"/>
    </source>
</evidence>
<evidence type="ECO:0000259" key="6">
    <source>
        <dbReference type="PROSITE" id="PS51900"/>
    </source>
</evidence>
<dbReference type="Proteomes" id="UP000295066">
    <property type="component" value="Unassembled WGS sequence"/>
</dbReference>
<dbReference type="SUPFAM" id="SSF56349">
    <property type="entry name" value="DNA breaking-rejoining enzymes"/>
    <property type="match status" value="1"/>
</dbReference>
<dbReference type="Pfam" id="PF00589">
    <property type="entry name" value="Phage_integrase"/>
    <property type="match status" value="1"/>
</dbReference>
<evidence type="ECO:0000313" key="7">
    <source>
        <dbReference type="EMBL" id="TDY60551.1"/>
    </source>
</evidence>
<dbReference type="CDD" id="cd00798">
    <property type="entry name" value="INT_XerDC_C"/>
    <property type="match status" value="1"/>
</dbReference>
<evidence type="ECO:0000256" key="2">
    <source>
        <dbReference type="ARBA" id="ARBA00023125"/>
    </source>
</evidence>
<evidence type="ECO:0000313" key="8">
    <source>
        <dbReference type="Proteomes" id="UP000295066"/>
    </source>
</evidence>
<reference evidence="7 8" key="1">
    <citation type="submission" date="2019-03" db="EMBL/GenBank/DDBJ databases">
        <title>Genomic Encyclopedia of Type Strains, Phase IV (KMG-IV): sequencing the most valuable type-strain genomes for metagenomic binning, comparative biology and taxonomic classification.</title>
        <authorList>
            <person name="Goeker M."/>
        </authorList>
    </citation>
    <scope>NUCLEOTIDE SEQUENCE [LARGE SCALE GENOMIC DNA]</scope>
    <source>
        <strain evidence="7 8">DSM 25964</strain>
    </source>
</reference>
<name>A0A4V3HGA6_9BACT</name>
<dbReference type="InterPro" id="IPR004107">
    <property type="entry name" value="Integrase_SAM-like_N"/>
</dbReference>
<comment type="caution">
    <text evidence="7">The sequence shown here is derived from an EMBL/GenBank/DDBJ whole genome shotgun (WGS) entry which is preliminary data.</text>
</comment>
<dbReference type="Gene3D" id="1.10.443.10">
    <property type="entry name" value="Intergrase catalytic core"/>
    <property type="match status" value="1"/>
</dbReference>
<proteinExistence type="predicted"/>
<dbReference type="GO" id="GO:0006310">
    <property type="term" value="P:DNA recombination"/>
    <property type="evidence" value="ECO:0007669"/>
    <property type="project" value="UniProtKB-KW"/>
</dbReference>